<evidence type="ECO:0000256" key="2">
    <source>
        <dbReference type="SAM" id="Phobius"/>
    </source>
</evidence>
<keyword evidence="2" id="KW-0812">Transmembrane</keyword>
<feature type="transmembrane region" description="Helical" evidence="2">
    <location>
        <begin position="479"/>
        <end position="497"/>
    </location>
</feature>
<dbReference type="EMBL" id="JAUHQA010000001">
    <property type="protein sequence ID" value="MDN4480901.1"/>
    <property type="molecule type" value="Genomic_DNA"/>
</dbReference>
<keyword evidence="3" id="KW-0732">Signal</keyword>
<organism evidence="4 5">
    <name type="scientific">Demequina muriae</name>
    <dbReference type="NCBI Taxonomy" id="3051664"/>
    <lineage>
        <taxon>Bacteria</taxon>
        <taxon>Bacillati</taxon>
        <taxon>Actinomycetota</taxon>
        <taxon>Actinomycetes</taxon>
        <taxon>Micrococcales</taxon>
        <taxon>Demequinaceae</taxon>
        <taxon>Demequina</taxon>
    </lineage>
</organism>
<dbReference type="InterPro" id="IPR026906">
    <property type="entry name" value="LRR_5"/>
</dbReference>
<dbReference type="Proteomes" id="UP001172708">
    <property type="component" value="Unassembled WGS sequence"/>
</dbReference>
<accession>A0ABT8GIX4</accession>
<dbReference type="Gene3D" id="3.80.10.10">
    <property type="entry name" value="Ribonuclease Inhibitor"/>
    <property type="match status" value="1"/>
</dbReference>
<feature type="chain" id="PRO_5045055035" evidence="3">
    <location>
        <begin position="34"/>
        <end position="503"/>
    </location>
</feature>
<evidence type="ECO:0000256" key="3">
    <source>
        <dbReference type="SAM" id="SignalP"/>
    </source>
</evidence>
<name>A0ABT8GIX4_9MICO</name>
<feature type="region of interest" description="Disordered" evidence="1">
    <location>
        <begin position="443"/>
        <end position="462"/>
    </location>
</feature>
<protein>
    <submittedName>
        <fullName evidence="4">Leucine-rich repeat domain-containing protein</fullName>
    </submittedName>
</protein>
<keyword evidence="2" id="KW-0472">Membrane</keyword>
<evidence type="ECO:0000256" key="1">
    <source>
        <dbReference type="SAM" id="MobiDB-lite"/>
    </source>
</evidence>
<evidence type="ECO:0000313" key="4">
    <source>
        <dbReference type="EMBL" id="MDN4480901.1"/>
    </source>
</evidence>
<proteinExistence type="predicted"/>
<gene>
    <name evidence="4" type="ORF">QQX02_08215</name>
</gene>
<sequence>MTHVTTAARAAASALITALAVAALTLVGAPAHAADAVLSGITYSEIDPADPSAGAIVTGYDSSAHPGHPAVTIPDQVEIDGDLHDVVEIGDEAFFQESIASVDLPQSLVRIGDSAFRLNDLTEVDFPLSLEWIGTLAFAANEIGQVTLPQYVAVVQPSAFYDNAITSIGLSPAMTLLRSGVFGANALTDVTIPASITQIQNEVFTENPSLDTVTFHGPAPEYIGVDGRNPIADDQGVTDPVIRFFSTHLDTFSWPTWEGFESLPVARVAFDDPHLGTPVFGGTINVELDQSDGDPYGYLDPYYDSEFDIAAPAGYALAGWSANGQPFEVGDRVTGDTVLTPLWIDTTAVRSVVITASATEVEAGGSVTMAAEGYNALGDSLGDVTADMQFSSDVPTDEVDGATITFPTASPHVISGTYLPLEITAEPVVVEVLAAEVDDVPVDDVPAEAAGDSTGSAEDAAGGTPVAALAETGLEEQRAPIAAAAVMIALGAGLVALRRYRLG</sequence>
<keyword evidence="2" id="KW-1133">Transmembrane helix</keyword>
<reference evidence="4" key="1">
    <citation type="submission" date="2023-06" db="EMBL/GenBank/DDBJ databases">
        <title>Egi l300058.</title>
        <authorList>
            <person name="Gao L."/>
            <person name="Fang B.-Z."/>
            <person name="Li W.-J."/>
        </authorList>
    </citation>
    <scope>NUCLEOTIDE SEQUENCE</scope>
    <source>
        <strain evidence="4">EGI L300058</strain>
    </source>
</reference>
<comment type="caution">
    <text evidence="4">The sequence shown here is derived from an EMBL/GenBank/DDBJ whole genome shotgun (WGS) entry which is preliminary data.</text>
</comment>
<dbReference type="RefSeq" id="WP_301142366.1">
    <property type="nucleotide sequence ID" value="NZ_JAUHQA010000001.1"/>
</dbReference>
<keyword evidence="5" id="KW-1185">Reference proteome</keyword>
<dbReference type="InterPro" id="IPR032675">
    <property type="entry name" value="LRR_dom_sf"/>
</dbReference>
<dbReference type="Pfam" id="PF13306">
    <property type="entry name" value="LRR_5"/>
    <property type="match status" value="1"/>
</dbReference>
<feature type="signal peptide" evidence="3">
    <location>
        <begin position="1"/>
        <end position="33"/>
    </location>
</feature>
<evidence type="ECO:0000313" key="5">
    <source>
        <dbReference type="Proteomes" id="UP001172708"/>
    </source>
</evidence>